<feature type="transmembrane region" description="Helical" evidence="1">
    <location>
        <begin position="101"/>
        <end position="119"/>
    </location>
</feature>
<feature type="transmembrane region" description="Helical" evidence="1">
    <location>
        <begin position="159"/>
        <end position="187"/>
    </location>
</feature>
<keyword evidence="1" id="KW-0812">Transmembrane</keyword>
<proteinExistence type="predicted"/>
<feature type="transmembrane region" description="Helical" evidence="1">
    <location>
        <begin position="360"/>
        <end position="382"/>
    </location>
</feature>
<feature type="transmembrane region" description="Helical" evidence="1">
    <location>
        <begin position="275"/>
        <end position="291"/>
    </location>
</feature>
<comment type="caution">
    <text evidence="2">The sequence shown here is derived from an EMBL/GenBank/DDBJ whole genome shotgun (WGS) entry which is preliminary data.</text>
</comment>
<dbReference type="Pfam" id="PF11028">
    <property type="entry name" value="TMEM260-like"/>
    <property type="match status" value="1"/>
</dbReference>
<dbReference type="EMBL" id="DTHO01000045">
    <property type="protein sequence ID" value="HGG99626.1"/>
    <property type="molecule type" value="Genomic_DNA"/>
</dbReference>
<feature type="transmembrane region" description="Helical" evidence="1">
    <location>
        <begin position="334"/>
        <end position="354"/>
    </location>
</feature>
<dbReference type="InterPro" id="IPR021280">
    <property type="entry name" value="TMEM260-like"/>
</dbReference>
<feature type="transmembrane region" description="Helical" evidence="1">
    <location>
        <begin position="297"/>
        <end position="313"/>
    </location>
</feature>
<feature type="transmembrane region" description="Helical" evidence="1">
    <location>
        <begin position="68"/>
        <end position="89"/>
    </location>
</feature>
<dbReference type="AlphaFoldDB" id="A0A7C4ELR5"/>
<name>A0A7C4ELR5_9BACT</name>
<dbReference type="PANTHER" id="PTHR16214">
    <property type="entry name" value="TRANSMEMBRANE PROTEIN 260"/>
    <property type="match status" value="1"/>
</dbReference>
<organism evidence="2">
    <name type="scientific">Thermodesulfovibrio aggregans</name>
    <dbReference type="NCBI Taxonomy" id="86166"/>
    <lineage>
        <taxon>Bacteria</taxon>
        <taxon>Pseudomonadati</taxon>
        <taxon>Nitrospirota</taxon>
        <taxon>Thermodesulfovibrionia</taxon>
        <taxon>Thermodesulfovibrionales</taxon>
        <taxon>Thermodesulfovibrionaceae</taxon>
        <taxon>Thermodesulfovibrio</taxon>
    </lineage>
</organism>
<evidence type="ECO:0000256" key="1">
    <source>
        <dbReference type="SAM" id="Phobius"/>
    </source>
</evidence>
<sequence length="623" mass="72805">MNFKNFLLGGVLFLIASVYIFSLPPVLSTGDGGELITVSYALGTPHPSGYPLYVQLGKLFSFLPVGNVGVRVELISVVFSIITLFILYFMVFKLSEKSYEGYFAAITSIFVLAFSYSFFGQSIVAKFYTLNSFFVILLLFCGIIIVLKGYDRRIQFLASFILGLTLSSHHTGFMMIVPLFILSLFYYKEFFKNLPLSFVFFVSGFSVNLYLYIRGIKENLFNMLSVTDWNSFLIVFLRKNYGTASSVDATTSGFTNFYGYFYAFKNYLYLIEKNFTLFSIPFFILGIVWLFKKSKRLLIFVLISFFIYSIFLAKLTFSLKNPDIHDLYIIGHQYFIPSFVIYCFVLSLGIYLIYNIFEKFNFYFLKKTVPIILIFFPLLMIFDRLTDQYQGKNYVPYSHTKEIFSSLPASSIYMTFGDNHAFQGWYLKLVGRYREDICHIVLDDYKTMTWALQGCKPYRLYRGLFPEFFYGDLIDLTRKKRFYSILALSEKHPLYSVVDSYPYFYSFIYVGKAFEKRDFEEFMKERMKKIKPLLNYEDCLSHGTDDVFTLQLCNFSVIGYINMAKTYETSAGKEIAFDHEISYGDFTAPFKMKVKVSEENEKYLNIYNAIKKYNKMDKFYLKG</sequence>
<evidence type="ECO:0000313" key="2">
    <source>
        <dbReference type="EMBL" id="HGG99626.1"/>
    </source>
</evidence>
<keyword evidence="1" id="KW-1133">Transmembrane helix</keyword>
<dbReference type="InterPro" id="IPR052724">
    <property type="entry name" value="GT117_domain-containing"/>
</dbReference>
<feature type="transmembrane region" description="Helical" evidence="1">
    <location>
        <begin position="125"/>
        <end position="147"/>
    </location>
</feature>
<protein>
    <submittedName>
        <fullName evidence="2">DUF2723 domain-containing protein</fullName>
    </submittedName>
</protein>
<keyword evidence="1" id="KW-0472">Membrane</keyword>
<reference evidence="2" key="1">
    <citation type="journal article" date="2020" name="mSystems">
        <title>Genome- and Community-Level Interaction Insights into Carbon Utilization and Element Cycling Functions of Hydrothermarchaeota in Hydrothermal Sediment.</title>
        <authorList>
            <person name="Zhou Z."/>
            <person name="Liu Y."/>
            <person name="Xu W."/>
            <person name="Pan J."/>
            <person name="Luo Z.H."/>
            <person name="Li M."/>
        </authorList>
    </citation>
    <scope>NUCLEOTIDE SEQUENCE [LARGE SCALE GENOMIC DNA]</scope>
    <source>
        <strain evidence="2">SpSt-788</strain>
    </source>
</reference>
<accession>A0A7C4ELR5</accession>
<feature type="transmembrane region" description="Helical" evidence="1">
    <location>
        <begin position="193"/>
        <end position="213"/>
    </location>
</feature>
<gene>
    <name evidence="2" type="ORF">ENV75_04155</name>
</gene>
<dbReference type="PANTHER" id="PTHR16214:SF3">
    <property type="entry name" value="TRANSMEMBRANE PROTEIN 260"/>
    <property type="match status" value="1"/>
</dbReference>